<evidence type="ECO:0000256" key="1">
    <source>
        <dbReference type="ARBA" id="ARBA00004651"/>
    </source>
</evidence>
<keyword evidence="4 8" id="KW-1003">Cell membrane</keyword>
<dbReference type="Proteomes" id="UP000811246">
    <property type="component" value="Chromosome 1"/>
</dbReference>
<evidence type="ECO:0000259" key="9">
    <source>
        <dbReference type="Pfam" id="PF04535"/>
    </source>
</evidence>
<proteinExistence type="inferred from homology"/>
<feature type="transmembrane region" description="Helical" evidence="8">
    <location>
        <begin position="188"/>
        <end position="221"/>
    </location>
</feature>
<feature type="domain" description="Casparian strip membrane protein" evidence="9">
    <location>
        <begin position="24"/>
        <end position="80"/>
    </location>
</feature>
<comment type="caution">
    <text evidence="10">The sequence shown here is derived from an EMBL/GenBank/DDBJ whole genome shotgun (WGS) entry which is preliminary data.</text>
</comment>
<dbReference type="InterPro" id="IPR006459">
    <property type="entry name" value="CASP/CASPL"/>
</dbReference>
<evidence type="ECO:0000256" key="5">
    <source>
        <dbReference type="ARBA" id="ARBA00022692"/>
    </source>
</evidence>
<feature type="transmembrane region" description="Helical" evidence="8">
    <location>
        <begin position="28"/>
        <end position="47"/>
    </location>
</feature>
<feature type="transmembrane region" description="Helical" evidence="8">
    <location>
        <begin position="241"/>
        <end position="264"/>
    </location>
</feature>
<gene>
    <name evidence="10" type="ORF">I3842_01G151300</name>
</gene>
<dbReference type="InterPro" id="IPR006702">
    <property type="entry name" value="CASP_dom"/>
</dbReference>
<evidence type="ECO:0000256" key="2">
    <source>
        <dbReference type="ARBA" id="ARBA00007651"/>
    </source>
</evidence>
<accession>A0A922K3X3</accession>
<dbReference type="AlphaFoldDB" id="A0A922K3X3"/>
<feature type="domain" description="Casparian strip membrane protein" evidence="9">
    <location>
        <begin position="154"/>
        <end position="253"/>
    </location>
</feature>
<evidence type="ECO:0000256" key="4">
    <source>
        <dbReference type="ARBA" id="ARBA00022475"/>
    </source>
</evidence>
<protein>
    <recommendedName>
        <fullName evidence="8">CASP-like protein</fullName>
    </recommendedName>
</protein>
<evidence type="ECO:0000256" key="3">
    <source>
        <dbReference type="ARBA" id="ARBA00011489"/>
    </source>
</evidence>
<comment type="subcellular location">
    <subcellularLocation>
        <location evidence="1 8">Cell membrane</location>
        <topology evidence="1 8">Multi-pass membrane protein</topology>
    </subcellularLocation>
</comment>
<dbReference type="Pfam" id="PF04535">
    <property type="entry name" value="CASP_dom"/>
    <property type="match status" value="2"/>
</dbReference>
<keyword evidence="5 8" id="KW-0812">Transmembrane</keyword>
<dbReference type="NCBIfam" id="TIGR01569">
    <property type="entry name" value="A_tha_TIGR01569"/>
    <property type="match status" value="1"/>
</dbReference>
<reference evidence="10" key="1">
    <citation type="submission" date="2021-01" db="EMBL/GenBank/DDBJ databases">
        <authorList>
            <person name="Lovell J.T."/>
            <person name="Bentley N."/>
            <person name="Bhattarai G."/>
            <person name="Jenkins J.W."/>
            <person name="Sreedasyam A."/>
            <person name="Alarcon Y."/>
            <person name="Bock C."/>
            <person name="Boston L."/>
            <person name="Carlson J."/>
            <person name="Cervantes K."/>
            <person name="Clermont K."/>
            <person name="Krom N."/>
            <person name="Kubenka K."/>
            <person name="Mamidi S."/>
            <person name="Mattison C."/>
            <person name="Monteros M."/>
            <person name="Pisani C."/>
            <person name="Plott C."/>
            <person name="Rajasekar S."/>
            <person name="Rhein H.S."/>
            <person name="Rohla C."/>
            <person name="Song M."/>
            <person name="Hilaire R.S."/>
            <person name="Shu S."/>
            <person name="Wells L."/>
            <person name="Wang X."/>
            <person name="Webber J."/>
            <person name="Heerema R.J."/>
            <person name="Klein P."/>
            <person name="Conner P."/>
            <person name="Grauke L."/>
            <person name="Grimwood J."/>
            <person name="Schmutz J."/>
            <person name="Randall J.J."/>
        </authorList>
    </citation>
    <scope>NUCLEOTIDE SEQUENCE</scope>
    <source>
        <tissue evidence="10">Leaf</tissue>
    </source>
</reference>
<sequence>MEGLERTIASNGNYMLKVEVPRQRTVDLLLRLLALALTLVSAIIIGLSKQTKVVRVVVVASLPPLYVPVPARWHYISAFVGWRRSAKATVRKGGSLLRVGAKAARVGRAIPGEVGFIFHGEGGGKRERKFQSDAVHDNIIVIESLRVTVLLVGCYLDLISSTACSYSTLSLVLLLITRKRAGDNMMSILHSMILVLDILMVALLFSCNGASMAIGIIGYRGNTHLRWQKICNLFERFCGQVAASIAVSVAGALMFILMVAFSGLRLRNKSRS</sequence>
<comment type="subunit">
    <text evidence="3 8">Homodimer and heterodimers.</text>
</comment>
<evidence type="ECO:0000256" key="7">
    <source>
        <dbReference type="ARBA" id="ARBA00023136"/>
    </source>
</evidence>
<name>A0A922K3X3_CARIL</name>
<feature type="transmembrane region" description="Helical" evidence="8">
    <location>
        <begin position="158"/>
        <end position="176"/>
    </location>
</feature>
<dbReference type="PANTHER" id="PTHR36488:SF8">
    <property type="entry name" value="CASP-LIKE PROTEIN 1U1"/>
    <property type="match status" value="1"/>
</dbReference>
<dbReference type="InterPro" id="IPR044173">
    <property type="entry name" value="CASPL"/>
</dbReference>
<evidence type="ECO:0000256" key="6">
    <source>
        <dbReference type="ARBA" id="ARBA00022989"/>
    </source>
</evidence>
<keyword evidence="6 8" id="KW-1133">Transmembrane helix</keyword>
<comment type="similarity">
    <text evidence="2 8">Belongs to the Casparian strip membrane proteins (CASP) family.</text>
</comment>
<evidence type="ECO:0000313" key="11">
    <source>
        <dbReference type="Proteomes" id="UP000811246"/>
    </source>
</evidence>
<evidence type="ECO:0000256" key="8">
    <source>
        <dbReference type="RuleBase" id="RU361233"/>
    </source>
</evidence>
<evidence type="ECO:0000313" key="10">
    <source>
        <dbReference type="EMBL" id="KAG6731903.1"/>
    </source>
</evidence>
<dbReference type="PANTHER" id="PTHR36488">
    <property type="entry name" value="CASP-LIKE PROTEIN 1U1"/>
    <property type="match status" value="1"/>
</dbReference>
<dbReference type="GO" id="GO:0005886">
    <property type="term" value="C:plasma membrane"/>
    <property type="evidence" value="ECO:0007669"/>
    <property type="project" value="UniProtKB-SubCell"/>
</dbReference>
<keyword evidence="7 8" id="KW-0472">Membrane</keyword>
<organism evidence="10 11">
    <name type="scientific">Carya illinoinensis</name>
    <name type="common">Pecan</name>
    <dbReference type="NCBI Taxonomy" id="32201"/>
    <lineage>
        <taxon>Eukaryota</taxon>
        <taxon>Viridiplantae</taxon>
        <taxon>Streptophyta</taxon>
        <taxon>Embryophyta</taxon>
        <taxon>Tracheophyta</taxon>
        <taxon>Spermatophyta</taxon>
        <taxon>Magnoliopsida</taxon>
        <taxon>eudicotyledons</taxon>
        <taxon>Gunneridae</taxon>
        <taxon>Pentapetalae</taxon>
        <taxon>rosids</taxon>
        <taxon>fabids</taxon>
        <taxon>Fagales</taxon>
        <taxon>Juglandaceae</taxon>
        <taxon>Carya</taxon>
    </lineage>
</organism>
<dbReference type="EMBL" id="CM031825">
    <property type="protein sequence ID" value="KAG6731903.1"/>
    <property type="molecule type" value="Genomic_DNA"/>
</dbReference>